<comment type="subcellular location">
    <subcellularLocation>
        <location evidence="1">Mitochondrion membrane</location>
    </subcellularLocation>
</comment>
<reference evidence="9" key="1">
    <citation type="submission" date="2020-11" db="EMBL/GenBank/DDBJ databases">
        <authorList>
            <consortium name="DOE Joint Genome Institute"/>
            <person name="Ahrendt S."/>
            <person name="Riley R."/>
            <person name="Andreopoulos W."/>
            <person name="Labutti K."/>
            <person name="Pangilinan J."/>
            <person name="Ruiz-Duenas F.J."/>
            <person name="Barrasa J.M."/>
            <person name="Sanchez-Garcia M."/>
            <person name="Camarero S."/>
            <person name="Miyauchi S."/>
            <person name="Serrano A."/>
            <person name="Linde D."/>
            <person name="Babiker R."/>
            <person name="Drula E."/>
            <person name="Ayuso-Fernandez I."/>
            <person name="Pacheco R."/>
            <person name="Padilla G."/>
            <person name="Ferreira P."/>
            <person name="Barriuso J."/>
            <person name="Kellner H."/>
            <person name="Castanera R."/>
            <person name="Alfaro M."/>
            <person name="Ramirez L."/>
            <person name="Pisabarro A.G."/>
            <person name="Kuo A."/>
            <person name="Tritt A."/>
            <person name="Lipzen A."/>
            <person name="He G."/>
            <person name="Yan M."/>
            <person name="Ng V."/>
            <person name="Cullen D."/>
            <person name="Martin F."/>
            <person name="Rosso M.-N."/>
            <person name="Henrissat B."/>
            <person name="Hibbett D."/>
            <person name="Martinez A.T."/>
            <person name="Grigoriev I.V."/>
        </authorList>
    </citation>
    <scope>NUCLEOTIDE SEQUENCE</scope>
    <source>
        <strain evidence="9">AH 40177</strain>
    </source>
</reference>
<keyword evidence="5 7" id="KW-0472">Membrane</keyword>
<dbReference type="Proteomes" id="UP000772434">
    <property type="component" value="Unassembled WGS sequence"/>
</dbReference>
<dbReference type="PANTHER" id="PTHR12297">
    <property type="entry name" value="HYPOXIA-INDUCBILE GENE 1 HIG1 -RELATED"/>
    <property type="match status" value="1"/>
</dbReference>
<dbReference type="GO" id="GO:0097250">
    <property type="term" value="P:mitochondrial respirasome assembly"/>
    <property type="evidence" value="ECO:0007669"/>
    <property type="project" value="TreeGrafter"/>
</dbReference>
<feature type="domain" description="HIG1" evidence="8">
    <location>
        <begin position="9"/>
        <end position="100"/>
    </location>
</feature>
<evidence type="ECO:0000256" key="4">
    <source>
        <dbReference type="ARBA" id="ARBA00023128"/>
    </source>
</evidence>
<feature type="transmembrane region" description="Helical" evidence="7">
    <location>
        <begin position="68"/>
        <end position="87"/>
    </location>
</feature>
<keyword evidence="4" id="KW-0496">Mitochondrion</keyword>
<proteinExistence type="predicted"/>
<organism evidence="9 10">
    <name type="scientific">Rhodocollybia butyracea</name>
    <dbReference type="NCBI Taxonomy" id="206335"/>
    <lineage>
        <taxon>Eukaryota</taxon>
        <taxon>Fungi</taxon>
        <taxon>Dikarya</taxon>
        <taxon>Basidiomycota</taxon>
        <taxon>Agaricomycotina</taxon>
        <taxon>Agaricomycetes</taxon>
        <taxon>Agaricomycetidae</taxon>
        <taxon>Agaricales</taxon>
        <taxon>Marasmiineae</taxon>
        <taxon>Omphalotaceae</taxon>
        <taxon>Rhodocollybia</taxon>
    </lineage>
</organism>
<evidence type="ECO:0000313" key="9">
    <source>
        <dbReference type="EMBL" id="KAF9078020.1"/>
    </source>
</evidence>
<keyword evidence="3 7" id="KW-1133">Transmembrane helix</keyword>
<dbReference type="PROSITE" id="PS51503">
    <property type="entry name" value="HIG1"/>
    <property type="match status" value="1"/>
</dbReference>
<protein>
    <submittedName>
        <fullName evidence="9">Hypoxia induced protein conserved region-domain-containing protein</fullName>
    </submittedName>
</protein>
<feature type="compositionally biased region" description="Pro residues" evidence="6">
    <location>
        <begin position="178"/>
        <end position="189"/>
    </location>
</feature>
<dbReference type="PANTHER" id="PTHR12297:SF3">
    <property type="entry name" value="HIG1 DOMAIN FAMILY MEMBER 1A"/>
    <property type="match status" value="1"/>
</dbReference>
<gene>
    <name evidence="9" type="ORF">BDP27DRAFT_1207639</name>
</gene>
<evidence type="ECO:0000256" key="6">
    <source>
        <dbReference type="SAM" id="MobiDB-lite"/>
    </source>
</evidence>
<dbReference type="GO" id="GO:0031966">
    <property type="term" value="C:mitochondrial membrane"/>
    <property type="evidence" value="ECO:0007669"/>
    <property type="project" value="UniProtKB-SubCell"/>
</dbReference>
<evidence type="ECO:0000259" key="8">
    <source>
        <dbReference type="PROSITE" id="PS51503"/>
    </source>
</evidence>
<sequence>MSTEDKVPIRVPIDPNSRRWTEGFKEKAIRKTKENPWVPLGSLVTAGALIMAAVRLRQGNSRKFQVWLRYRVGFQALTIFAILGGLYKYGQGNLEENQRVMEQINQQRGEKQRAQERLELEQRIADAAQAQQEDELSGKKNHKDATPTESSSSRILGMIPWGTWSRKETVHEQSEAPRVPPALPAPTPVPSSNSGSSWWNVFSWERSSSDSAPEKPSKKDP</sequence>
<dbReference type="OrthoDB" id="6604018at2759"/>
<dbReference type="InterPro" id="IPR050355">
    <property type="entry name" value="RCF1"/>
</dbReference>
<feature type="compositionally biased region" description="Basic and acidic residues" evidence="6">
    <location>
        <begin position="165"/>
        <end position="175"/>
    </location>
</feature>
<dbReference type="Gene3D" id="6.10.140.1320">
    <property type="match status" value="1"/>
</dbReference>
<evidence type="ECO:0000256" key="5">
    <source>
        <dbReference type="ARBA" id="ARBA00023136"/>
    </source>
</evidence>
<comment type="caution">
    <text evidence="9">The sequence shown here is derived from an EMBL/GenBank/DDBJ whole genome shotgun (WGS) entry which is preliminary data.</text>
</comment>
<evidence type="ECO:0000256" key="2">
    <source>
        <dbReference type="ARBA" id="ARBA00022692"/>
    </source>
</evidence>
<feature type="region of interest" description="Disordered" evidence="6">
    <location>
        <begin position="127"/>
        <end position="199"/>
    </location>
</feature>
<feature type="transmembrane region" description="Helical" evidence="7">
    <location>
        <begin position="37"/>
        <end position="56"/>
    </location>
</feature>
<keyword evidence="2 7" id="KW-0812">Transmembrane</keyword>
<keyword evidence="10" id="KW-1185">Reference proteome</keyword>
<evidence type="ECO:0000256" key="3">
    <source>
        <dbReference type="ARBA" id="ARBA00022989"/>
    </source>
</evidence>
<dbReference type="Pfam" id="PF04588">
    <property type="entry name" value="HIG_1_N"/>
    <property type="match status" value="1"/>
</dbReference>
<name>A0A9P5QAG6_9AGAR</name>
<evidence type="ECO:0000256" key="1">
    <source>
        <dbReference type="ARBA" id="ARBA00004325"/>
    </source>
</evidence>
<dbReference type="EMBL" id="JADNRY010000002">
    <property type="protein sequence ID" value="KAF9078020.1"/>
    <property type="molecule type" value="Genomic_DNA"/>
</dbReference>
<dbReference type="AlphaFoldDB" id="A0A9P5QAG6"/>
<accession>A0A9P5QAG6</accession>
<evidence type="ECO:0000313" key="10">
    <source>
        <dbReference type="Proteomes" id="UP000772434"/>
    </source>
</evidence>
<evidence type="ECO:0000256" key="7">
    <source>
        <dbReference type="SAM" id="Phobius"/>
    </source>
</evidence>
<dbReference type="InterPro" id="IPR007667">
    <property type="entry name" value="Hypoxia_induced_domain"/>
</dbReference>